<keyword evidence="2" id="KW-0732">Signal</keyword>
<dbReference type="Proteomes" id="UP000199377">
    <property type="component" value="Unassembled WGS sequence"/>
</dbReference>
<proteinExistence type="predicted"/>
<evidence type="ECO:0000313" key="4">
    <source>
        <dbReference type="Proteomes" id="UP000199377"/>
    </source>
</evidence>
<name>A0A1I3NT50_9RHOB</name>
<feature type="signal peptide" evidence="2">
    <location>
        <begin position="1"/>
        <end position="22"/>
    </location>
</feature>
<evidence type="ECO:0008006" key="5">
    <source>
        <dbReference type="Google" id="ProtNLM"/>
    </source>
</evidence>
<gene>
    <name evidence="3" type="ORF">SAMN05216258_11467</name>
</gene>
<dbReference type="InterPro" id="IPR010865">
    <property type="entry name" value="DUF1499"/>
</dbReference>
<sequence length="161" mass="16773">MPSRILTGGVLAVLVLAAGAAAAIRLAPDTPAAWHVDPMAADVGPSDNSWRAAPEGAAGTPDGQAPSYSVPPDELAVAFDAAVLAQPRVERIAGDPAEGFMTYRQRSLVFGFPDYVSVRALPAAGGSTLAIWSRSRYGKSDFGVNAERVSTWLGLLKPLEQ</sequence>
<evidence type="ECO:0000313" key="3">
    <source>
        <dbReference type="EMBL" id="SFJ12498.1"/>
    </source>
</evidence>
<dbReference type="Pfam" id="PF07386">
    <property type="entry name" value="DUF1499"/>
    <property type="match status" value="1"/>
</dbReference>
<feature type="chain" id="PRO_5011693271" description="DUF1499 domain-containing protein" evidence="2">
    <location>
        <begin position="23"/>
        <end position="161"/>
    </location>
</feature>
<dbReference type="OrthoDB" id="8479024at2"/>
<evidence type="ECO:0000256" key="2">
    <source>
        <dbReference type="SAM" id="SignalP"/>
    </source>
</evidence>
<evidence type="ECO:0000256" key="1">
    <source>
        <dbReference type="SAM" id="MobiDB-lite"/>
    </source>
</evidence>
<dbReference type="AlphaFoldDB" id="A0A1I3NT50"/>
<organism evidence="3 4">
    <name type="scientific">Albimonas pacifica</name>
    <dbReference type="NCBI Taxonomy" id="1114924"/>
    <lineage>
        <taxon>Bacteria</taxon>
        <taxon>Pseudomonadati</taxon>
        <taxon>Pseudomonadota</taxon>
        <taxon>Alphaproteobacteria</taxon>
        <taxon>Rhodobacterales</taxon>
        <taxon>Paracoccaceae</taxon>
        <taxon>Albimonas</taxon>
    </lineage>
</organism>
<accession>A0A1I3NT50</accession>
<reference evidence="3 4" key="1">
    <citation type="submission" date="2016-10" db="EMBL/GenBank/DDBJ databases">
        <authorList>
            <person name="de Groot N.N."/>
        </authorList>
    </citation>
    <scope>NUCLEOTIDE SEQUENCE [LARGE SCALE GENOMIC DNA]</scope>
    <source>
        <strain evidence="3 4">CGMCC 1.11030</strain>
    </source>
</reference>
<dbReference type="STRING" id="1114924.SAMN05216258_11467"/>
<dbReference type="RefSeq" id="WP_092865221.1">
    <property type="nucleotide sequence ID" value="NZ_FOQH01000014.1"/>
</dbReference>
<feature type="region of interest" description="Disordered" evidence="1">
    <location>
        <begin position="45"/>
        <end position="68"/>
    </location>
</feature>
<dbReference type="EMBL" id="FOQH01000014">
    <property type="protein sequence ID" value="SFJ12498.1"/>
    <property type="molecule type" value="Genomic_DNA"/>
</dbReference>
<keyword evidence="4" id="KW-1185">Reference proteome</keyword>
<protein>
    <recommendedName>
        <fullName evidence="5">DUF1499 domain-containing protein</fullName>
    </recommendedName>
</protein>